<organism evidence="1">
    <name type="scientific">Brassica napus</name>
    <name type="common">Rape</name>
    <dbReference type="NCBI Taxonomy" id="3708"/>
    <lineage>
        <taxon>Eukaryota</taxon>
        <taxon>Viridiplantae</taxon>
        <taxon>Streptophyta</taxon>
        <taxon>Embryophyta</taxon>
        <taxon>Tracheophyta</taxon>
        <taxon>Spermatophyta</taxon>
        <taxon>Magnoliopsida</taxon>
        <taxon>eudicotyledons</taxon>
        <taxon>Gunneridae</taxon>
        <taxon>Pentapetalae</taxon>
        <taxon>rosids</taxon>
        <taxon>malvids</taxon>
        <taxon>Brassicales</taxon>
        <taxon>Brassicaceae</taxon>
        <taxon>Brassiceae</taxon>
        <taxon>Brassica</taxon>
    </lineage>
</organism>
<dbReference type="EMBL" id="HG994357">
    <property type="protein sequence ID" value="CAF2132754.1"/>
    <property type="molecule type" value="Genomic_DNA"/>
</dbReference>
<feature type="non-terminal residue" evidence="1">
    <location>
        <position position="1"/>
    </location>
</feature>
<accession>A0A816WAZ6</accession>
<dbReference type="Proteomes" id="UP001295469">
    <property type="component" value="Chromosome A03"/>
</dbReference>
<name>A0A816WAZ6_BRANA</name>
<gene>
    <name evidence="1" type="ORF">DARMORV10_A03P61710.1</name>
</gene>
<dbReference type="AlphaFoldDB" id="A0A816WAZ6"/>
<evidence type="ECO:0000313" key="1">
    <source>
        <dbReference type="EMBL" id="CAF2132754.1"/>
    </source>
</evidence>
<reference evidence="1" key="1">
    <citation type="submission" date="2021-01" db="EMBL/GenBank/DDBJ databases">
        <authorList>
            <consortium name="Genoscope - CEA"/>
            <person name="William W."/>
        </authorList>
    </citation>
    <scope>NUCLEOTIDE SEQUENCE</scope>
</reference>
<protein>
    <submittedName>
        <fullName evidence="1">(rape) hypothetical protein</fullName>
    </submittedName>
</protein>
<sequence length="63" mass="7175">IVISFVTAYIQSLGERSSNFSSPSAYPLRSHIVGLMNNFFGVNNFYCMNRMLFSNPDIKSMIF</sequence>
<proteinExistence type="predicted"/>